<dbReference type="AlphaFoldDB" id="A0AAW3JPL6"/>
<feature type="modified residue" description="4-aspartylphosphate" evidence="3">
    <location>
        <position position="63"/>
    </location>
</feature>
<evidence type="ECO:0000259" key="5">
    <source>
        <dbReference type="PROSITE" id="PS50930"/>
    </source>
</evidence>
<comment type="function">
    <text evidence="2">May play the central regulatory role in sporulation. It may be an element of the effector pathway responsible for the activation of sporulation genes in response to nutritional stress. Spo0A may act in concert with spo0H (a sigma factor) to control the expression of some genes that are critical to the sporulation process.</text>
</comment>
<evidence type="ECO:0000256" key="1">
    <source>
        <dbReference type="ARBA" id="ARBA00018672"/>
    </source>
</evidence>
<dbReference type="Gene3D" id="2.40.50.1020">
    <property type="entry name" value="LytTr DNA-binding domain"/>
    <property type="match status" value="1"/>
</dbReference>
<dbReference type="SMART" id="SM00850">
    <property type="entry name" value="LytTR"/>
    <property type="match status" value="1"/>
</dbReference>
<dbReference type="SMART" id="SM00448">
    <property type="entry name" value="REC"/>
    <property type="match status" value="1"/>
</dbReference>
<dbReference type="PROSITE" id="PS50110">
    <property type="entry name" value="RESPONSE_REGULATORY"/>
    <property type="match status" value="1"/>
</dbReference>
<dbReference type="SUPFAM" id="SSF52172">
    <property type="entry name" value="CheY-like"/>
    <property type="match status" value="1"/>
</dbReference>
<evidence type="ECO:0000259" key="4">
    <source>
        <dbReference type="PROSITE" id="PS50110"/>
    </source>
</evidence>
<evidence type="ECO:0000256" key="3">
    <source>
        <dbReference type="PROSITE-ProRule" id="PRU00169"/>
    </source>
</evidence>
<gene>
    <name evidence="6" type="ORF">APZ18_13800</name>
</gene>
<dbReference type="GO" id="GO:0000156">
    <property type="term" value="F:phosphorelay response regulator activity"/>
    <property type="evidence" value="ECO:0007669"/>
    <property type="project" value="InterPro"/>
</dbReference>
<keyword evidence="7" id="KW-1185">Reference proteome</keyword>
<dbReference type="PANTHER" id="PTHR37299:SF1">
    <property type="entry name" value="STAGE 0 SPORULATION PROTEIN A HOMOLOG"/>
    <property type="match status" value="1"/>
</dbReference>
<dbReference type="EMBL" id="LLKB01000006">
    <property type="protein sequence ID" value="KQC84372.1"/>
    <property type="molecule type" value="Genomic_DNA"/>
</dbReference>
<accession>A0AAW3JPL6</accession>
<dbReference type="Pfam" id="PF04397">
    <property type="entry name" value="LytTR"/>
    <property type="match status" value="1"/>
</dbReference>
<dbReference type="InterPro" id="IPR011006">
    <property type="entry name" value="CheY-like_superfamily"/>
</dbReference>
<protein>
    <recommendedName>
        <fullName evidence="1">Stage 0 sporulation protein A homolog</fullName>
    </recommendedName>
</protein>
<evidence type="ECO:0000256" key="2">
    <source>
        <dbReference type="ARBA" id="ARBA00024867"/>
    </source>
</evidence>
<sequence>MGTDIIKIAICDDEKVIIDRLRGYIEKHIKKAGFPYKIDIYQSGEEFAALEKAMSGYDIVFMDVNMKEMDGIKTAEDLRKYSDRTFLVFVTGFIEYSLAGYKVDAIRYIIKDETTIESDIIEALNVILEKMGRSVHELVYDFVEQREKKVNIDNIVYIENFLHRACFHLVENDSEKEYTVYKKLNDIEQEIKEEKFVRIHQSFIVNMDYVCDVKRYYAKLVNGRELPVSKQKYKSVASEYIKQRGKL</sequence>
<dbReference type="InterPro" id="IPR046947">
    <property type="entry name" value="LytR-like"/>
</dbReference>
<dbReference type="PANTHER" id="PTHR37299">
    <property type="entry name" value="TRANSCRIPTIONAL REGULATOR-RELATED"/>
    <property type="match status" value="1"/>
</dbReference>
<dbReference type="Gene3D" id="3.40.50.2300">
    <property type="match status" value="1"/>
</dbReference>
<dbReference type="Proteomes" id="UP000050833">
    <property type="component" value="Unassembled WGS sequence"/>
</dbReference>
<dbReference type="Pfam" id="PF00072">
    <property type="entry name" value="Response_reg"/>
    <property type="match status" value="1"/>
</dbReference>
<comment type="caution">
    <text evidence="6">The sequence shown here is derived from an EMBL/GenBank/DDBJ whole genome shotgun (WGS) entry which is preliminary data.</text>
</comment>
<evidence type="ECO:0000313" key="6">
    <source>
        <dbReference type="EMBL" id="KQC84372.1"/>
    </source>
</evidence>
<dbReference type="GO" id="GO:0003677">
    <property type="term" value="F:DNA binding"/>
    <property type="evidence" value="ECO:0007669"/>
    <property type="project" value="InterPro"/>
</dbReference>
<evidence type="ECO:0000313" key="7">
    <source>
        <dbReference type="Proteomes" id="UP000050833"/>
    </source>
</evidence>
<feature type="domain" description="Response regulatory" evidence="4">
    <location>
        <begin position="7"/>
        <end position="126"/>
    </location>
</feature>
<dbReference type="RefSeq" id="WP_055945999.1">
    <property type="nucleotide sequence ID" value="NZ_JAQDCV010000003.1"/>
</dbReference>
<dbReference type="PROSITE" id="PS50930">
    <property type="entry name" value="HTH_LYTTR"/>
    <property type="match status" value="1"/>
</dbReference>
<name>A0AAW3JPL6_9FIRM</name>
<reference evidence="6 7" key="1">
    <citation type="submission" date="2015-10" db="EMBL/GenBank/DDBJ databases">
        <title>Butyribacter intestini gen. nov., sp. nov., a butyric acid-producing bacterium of the family Lachnospiraceae isolated from the human faeces.</title>
        <authorList>
            <person name="Zou Y."/>
            <person name="Xue W."/>
            <person name="Luo G."/>
            <person name="Lv M."/>
        </authorList>
    </citation>
    <scope>NUCLEOTIDE SEQUENCE [LARGE SCALE GENOMIC DNA]</scope>
    <source>
        <strain evidence="6 7">TF01-11</strain>
    </source>
</reference>
<organism evidence="6 7">
    <name type="scientific">Butyribacter intestini</name>
    <dbReference type="NCBI Taxonomy" id="1703332"/>
    <lineage>
        <taxon>Bacteria</taxon>
        <taxon>Bacillati</taxon>
        <taxon>Bacillota</taxon>
        <taxon>Clostridia</taxon>
        <taxon>Lachnospirales</taxon>
        <taxon>Lachnospiraceae</taxon>
        <taxon>Butyribacter</taxon>
    </lineage>
</organism>
<dbReference type="InterPro" id="IPR001789">
    <property type="entry name" value="Sig_transdc_resp-reg_receiver"/>
</dbReference>
<keyword evidence="3" id="KW-0597">Phosphoprotein</keyword>
<feature type="domain" description="HTH LytTR-type" evidence="5">
    <location>
        <begin position="175"/>
        <end position="247"/>
    </location>
</feature>
<dbReference type="InterPro" id="IPR007492">
    <property type="entry name" value="LytTR_DNA-bd_dom"/>
</dbReference>
<proteinExistence type="predicted"/>